<proteinExistence type="inferred from homology"/>
<reference evidence="14" key="2">
    <citation type="submission" date="2021-01" db="UniProtKB">
        <authorList>
            <consortium name="EnsemblMetazoa"/>
        </authorList>
    </citation>
    <scope>IDENTIFICATION</scope>
</reference>
<name>A0A7M7GF95_STRPU</name>
<keyword evidence="12" id="KW-0732">Signal</keyword>
<dbReference type="GO" id="GO:0030594">
    <property type="term" value="F:neurotransmitter receptor activity"/>
    <property type="evidence" value="ECO:0000318"/>
    <property type="project" value="GO_Central"/>
</dbReference>
<dbReference type="GeneID" id="100890177"/>
<dbReference type="RefSeq" id="XP_003725344.2">
    <property type="nucleotide sequence ID" value="XM_003725296.3"/>
</dbReference>
<dbReference type="PROSITE" id="PS50262">
    <property type="entry name" value="G_PROTEIN_RECEP_F1_2"/>
    <property type="match status" value="1"/>
</dbReference>
<feature type="transmembrane region" description="Helical" evidence="11">
    <location>
        <begin position="84"/>
        <end position="107"/>
    </location>
</feature>
<evidence type="ECO:0000256" key="2">
    <source>
        <dbReference type="ARBA" id="ARBA00022475"/>
    </source>
</evidence>
<dbReference type="SUPFAM" id="SSF81321">
    <property type="entry name" value="Family A G protein-coupled receptor-like"/>
    <property type="match status" value="1"/>
</dbReference>
<evidence type="ECO:0000256" key="6">
    <source>
        <dbReference type="ARBA" id="ARBA00023136"/>
    </source>
</evidence>
<dbReference type="AlphaFoldDB" id="A0A7M7GF95"/>
<dbReference type="OMA" id="HLEGIQF"/>
<dbReference type="GO" id="GO:0005886">
    <property type="term" value="C:plasma membrane"/>
    <property type="evidence" value="ECO:0000318"/>
    <property type="project" value="GO_Central"/>
</dbReference>
<dbReference type="Pfam" id="PF00001">
    <property type="entry name" value="7tm_1"/>
    <property type="match status" value="1"/>
</dbReference>
<dbReference type="GO" id="GO:0007198">
    <property type="term" value="P:adenylate cyclase-inhibiting serotonin receptor signaling pathway"/>
    <property type="evidence" value="ECO:0000318"/>
    <property type="project" value="GO_Central"/>
</dbReference>
<evidence type="ECO:0000256" key="3">
    <source>
        <dbReference type="ARBA" id="ARBA00022692"/>
    </source>
</evidence>
<keyword evidence="7" id="KW-1015">Disulfide bond</keyword>
<feature type="transmembrane region" description="Helical" evidence="11">
    <location>
        <begin position="119"/>
        <end position="139"/>
    </location>
</feature>
<evidence type="ECO:0000256" key="5">
    <source>
        <dbReference type="ARBA" id="ARBA00023040"/>
    </source>
</evidence>
<dbReference type="SMART" id="SM01381">
    <property type="entry name" value="7TM_GPCR_Srsx"/>
    <property type="match status" value="1"/>
</dbReference>
<dbReference type="PANTHER" id="PTHR24248">
    <property type="entry name" value="ADRENERGIC RECEPTOR-RELATED G-PROTEIN COUPLED RECEPTOR"/>
    <property type="match status" value="1"/>
</dbReference>
<dbReference type="GO" id="GO:0007268">
    <property type="term" value="P:chemical synaptic transmission"/>
    <property type="evidence" value="ECO:0000318"/>
    <property type="project" value="GO_Central"/>
</dbReference>
<dbReference type="GO" id="GO:0045202">
    <property type="term" value="C:synapse"/>
    <property type="evidence" value="ECO:0007669"/>
    <property type="project" value="GOC"/>
</dbReference>
<evidence type="ECO:0000313" key="14">
    <source>
        <dbReference type="EnsemblMetazoa" id="XP_003725344"/>
    </source>
</evidence>
<keyword evidence="5 10" id="KW-0297">G-protein coupled receptor</keyword>
<dbReference type="Proteomes" id="UP000007110">
    <property type="component" value="Unassembled WGS sequence"/>
</dbReference>
<evidence type="ECO:0000256" key="1">
    <source>
        <dbReference type="ARBA" id="ARBA00004651"/>
    </source>
</evidence>
<feature type="signal peptide" evidence="12">
    <location>
        <begin position="1"/>
        <end position="25"/>
    </location>
</feature>
<dbReference type="InParanoid" id="A0A7M7GF95"/>
<keyword evidence="9 10" id="KW-0807">Transducer</keyword>
<feature type="chain" id="PRO_5029863187" description="G-protein coupled receptors family 1 profile domain-containing protein" evidence="12">
    <location>
        <begin position="26"/>
        <end position="509"/>
    </location>
</feature>
<evidence type="ECO:0000256" key="10">
    <source>
        <dbReference type="RuleBase" id="RU000688"/>
    </source>
</evidence>
<accession>A0A7M7GF95</accession>
<dbReference type="InterPro" id="IPR017452">
    <property type="entry name" value="GPCR_Rhodpsn_7TM"/>
</dbReference>
<keyword evidence="4 11" id="KW-1133">Transmembrane helix</keyword>
<dbReference type="PROSITE" id="PS00237">
    <property type="entry name" value="G_PROTEIN_RECEP_F1_1"/>
    <property type="match status" value="1"/>
</dbReference>
<dbReference type="GO" id="GO:0007187">
    <property type="term" value="P:G protein-coupled receptor signaling pathway, coupled to cyclic nucleotide second messenger"/>
    <property type="evidence" value="ECO:0000318"/>
    <property type="project" value="GO_Central"/>
</dbReference>
<keyword evidence="6 11" id="KW-0472">Membrane</keyword>
<dbReference type="Gene3D" id="1.20.1070.10">
    <property type="entry name" value="Rhodopsin 7-helix transmembrane proteins"/>
    <property type="match status" value="1"/>
</dbReference>
<evidence type="ECO:0000313" key="15">
    <source>
        <dbReference type="Proteomes" id="UP000007110"/>
    </source>
</evidence>
<dbReference type="EnsemblMetazoa" id="XM_003725296">
    <property type="protein sequence ID" value="XP_003725344"/>
    <property type="gene ID" value="LOC100890177"/>
</dbReference>
<dbReference type="InterPro" id="IPR000276">
    <property type="entry name" value="GPCR_Rhodpsn"/>
</dbReference>
<dbReference type="PANTHER" id="PTHR24248:SF199">
    <property type="entry name" value="IP13425P-RELATED"/>
    <property type="match status" value="1"/>
</dbReference>
<evidence type="ECO:0000256" key="9">
    <source>
        <dbReference type="ARBA" id="ARBA00023224"/>
    </source>
</evidence>
<feature type="transmembrane region" description="Helical" evidence="11">
    <location>
        <begin position="341"/>
        <end position="369"/>
    </location>
</feature>
<feature type="transmembrane region" description="Helical" evidence="11">
    <location>
        <begin position="199"/>
        <end position="220"/>
    </location>
</feature>
<evidence type="ECO:0000256" key="12">
    <source>
        <dbReference type="SAM" id="SignalP"/>
    </source>
</evidence>
<feature type="transmembrane region" description="Helical" evidence="11">
    <location>
        <begin position="246"/>
        <end position="266"/>
    </location>
</feature>
<dbReference type="OrthoDB" id="9930460at2759"/>
<dbReference type="KEGG" id="spu:100890177"/>
<organism evidence="14 15">
    <name type="scientific">Strongylocentrotus purpuratus</name>
    <name type="common">Purple sea urchin</name>
    <dbReference type="NCBI Taxonomy" id="7668"/>
    <lineage>
        <taxon>Eukaryota</taxon>
        <taxon>Metazoa</taxon>
        <taxon>Echinodermata</taxon>
        <taxon>Eleutherozoa</taxon>
        <taxon>Echinozoa</taxon>
        <taxon>Echinoidea</taxon>
        <taxon>Euechinoidea</taxon>
        <taxon>Echinacea</taxon>
        <taxon>Camarodonta</taxon>
        <taxon>Echinidea</taxon>
        <taxon>Strongylocentrotidae</taxon>
        <taxon>Strongylocentrotus</taxon>
    </lineage>
</organism>
<evidence type="ECO:0000256" key="11">
    <source>
        <dbReference type="SAM" id="Phobius"/>
    </source>
</evidence>
<reference evidence="15" key="1">
    <citation type="submission" date="2015-02" db="EMBL/GenBank/DDBJ databases">
        <title>Genome sequencing for Strongylocentrotus purpuratus.</title>
        <authorList>
            <person name="Murali S."/>
            <person name="Liu Y."/>
            <person name="Vee V."/>
            <person name="English A."/>
            <person name="Wang M."/>
            <person name="Skinner E."/>
            <person name="Han Y."/>
            <person name="Muzny D.M."/>
            <person name="Worley K.C."/>
            <person name="Gibbs R.A."/>
        </authorList>
    </citation>
    <scope>NUCLEOTIDE SEQUENCE</scope>
</reference>
<dbReference type="GO" id="GO:0030425">
    <property type="term" value="C:dendrite"/>
    <property type="evidence" value="ECO:0000318"/>
    <property type="project" value="GO_Central"/>
</dbReference>
<evidence type="ECO:0000256" key="8">
    <source>
        <dbReference type="ARBA" id="ARBA00023170"/>
    </source>
</evidence>
<evidence type="ECO:0000256" key="4">
    <source>
        <dbReference type="ARBA" id="ARBA00022989"/>
    </source>
</evidence>
<dbReference type="CDD" id="cd00637">
    <property type="entry name" value="7tm_classA_rhodopsin-like"/>
    <property type="match status" value="1"/>
</dbReference>
<feature type="transmembrane region" description="Helical" evidence="11">
    <location>
        <begin position="381"/>
        <end position="400"/>
    </location>
</feature>
<dbReference type="PRINTS" id="PR00237">
    <property type="entry name" value="GPCRRHODOPSN"/>
</dbReference>
<evidence type="ECO:0000256" key="7">
    <source>
        <dbReference type="ARBA" id="ARBA00023157"/>
    </source>
</evidence>
<keyword evidence="8 10" id="KW-0675">Receptor</keyword>
<feature type="transmembrane region" description="Helical" evidence="11">
    <location>
        <begin position="151"/>
        <end position="178"/>
    </location>
</feature>
<dbReference type="GO" id="GO:0004993">
    <property type="term" value="F:G protein-coupled serotonin receptor activity"/>
    <property type="evidence" value="ECO:0000318"/>
    <property type="project" value="GO_Central"/>
</dbReference>
<keyword evidence="2" id="KW-1003">Cell membrane</keyword>
<sequence>MSLATNSQLLLSNVILSTQVASLDGHDRGDATDFTTEFLTMMASTEVGSTQNETLILPNIPLGQPTMVDLGIGFGHLEGIQFKIAISIMAILEALVIVTNVIVLATIRRHRQLRTTTSMYIISLAISDLCCGLGMPIGLLAKYIPDLFLHSLYVCILPFCILLTVLASAILNLLAVSIDRYIALKNPLRYASIMTKKRSRIIIISTWIFSFIIGCIPFVWHHKETYTPHSSTGYCQWYRVVTRGYMIMYTVLILSLPIVVIMALYIKIFSIARSHARSIDSRARVAAISRASAPPSVNETSKVNTIAHPQGIPRKKLSDTGSISSTSSRTVMSKLTVESRVAITIGMIVFTFVVCWLPLTVTLLLGVLGGGNCEVSPEVRGWLGLLALLNSFFDPFIYTIRTKDFRLAFRELLTRARSRCVGNVCRRRRPDDEDCENNRLSAYKMVSRGSNANTISMSVATVDGALVKGVGCQTNFKDCSTITNFCDSGTLTTEGADSKQLGLNGHPLT</sequence>
<keyword evidence="15" id="KW-1185">Reference proteome</keyword>
<protein>
    <recommendedName>
        <fullName evidence="13">G-protein coupled receptors family 1 profile domain-containing protein</fullName>
    </recommendedName>
</protein>
<keyword evidence="3 10" id="KW-0812">Transmembrane</keyword>
<feature type="domain" description="G-protein coupled receptors family 1 profile" evidence="13">
    <location>
        <begin position="99"/>
        <end position="398"/>
    </location>
</feature>
<evidence type="ECO:0000259" key="13">
    <source>
        <dbReference type="PROSITE" id="PS50262"/>
    </source>
</evidence>
<comment type="similarity">
    <text evidence="10">Belongs to the G-protein coupled receptor 1 family.</text>
</comment>
<comment type="subcellular location">
    <subcellularLocation>
        <location evidence="1">Cell membrane</location>
        <topology evidence="1">Multi-pass membrane protein</topology>
    </subcellularLocation>
</comment>